<dbReference type="InterPro" id="IPR052357">
    <property type="entry name" value="Orn_Lys_Arg_decarboxylase-I"/>
</dbReference>
<dbReference type="InterPro" id="IPR015421">
    <property type="entry name" value="PyrdxlP-dep_Trfase_major"/>
</dbReference>
<proteinExistence type="inferred from homology"/>
<evidence type="ECO:0000256" key="1">
    <source>
        <dbReference type="ARBA" id="ARBA00001933"/>
    </source>
</evidence>
<evidence type="ECO:0000256" key="2">
    <source>
        <dbReference type="ARBA" id="ARBA00010671"/>
    </source>
</evidence>
<dbReference type="Gene3D" id="3.40.640.10">
    <property type="entry name" value="Type I PLP-dependent aspartate aminotransferase-like (Major domain)"/>
    <property type="match status" value="1"/>
</dbReference>
<dbReference type="Pfam" id="PF03711">
    <property type="entry name" value="OKR_DC_1_C"/>
    <property type="match status" value="1"/>
</dbReference>
<evidence type="ECO:0000313" key="8">
    <source>
        <dbReference type="EMBL" id="CEG21157.1"/>
    </source>
</evidence>
<accession>A0A098EH69</accession>
<dbReference type="InterPro" id="IPR015424">
    <property type="entry name" value="PyrdxlP-dep_Trfase"/>
</dbReference>
<keyword evidence="5" id="KW-0456">Lyase</keyword>
<dbReference type="SUPFAM" id="SSF53383">
    <property type="entry name" value="PLP-dependent transferases"/>
    <property type="match status" value="1"/>
</dbReference>
<protein>
    <submittedName>
        <fullName evidence="8">Arginine decarboxylase</fullName>
    </submittedName>
</protein>
<feature type="domain" description="Orn/Lys/Arg decarboxylase C-terminal" evidence="7">
    <location>
        <begin position="364"/>
        <end position="455"/>
    </location>
</feature>
<dbReference type="Proteomes" id="UP000043699">
    <property type="component" value="Unassembled WGS sequence"/>
</dbReference>
<dbReference type="InterPro" id="IPR036633">
    <property type="entry name" value="Prn/Lys/Arg_de-COase_C_sf"/>
</dbReference>
<comment type="cofactor">
    <cofactor evidence="1">
        <name>pyridoxal 5'-phosphate</name>
        <dbReference type="ChEBI" id="CHEBI:597326"/>
    </cofactor>
</comment>
<name>A0A098EH69_9BACL</name>
<dbReference type="Pfam" id="PF01276">
    <property type="entry name" value="OKR_DC_1"/>
    <property type="match status" value="1"/>
</dbReference>
<feature type="domain" description="Orn/Lys/Arg decarboxylases family 1 pyridoxal-P attachment site" evidence="6">
    <location>
        <begin position="6"/>
        <end position="278"/>
    </location>
</feature>
<evidence type="ECO:0000256" key="4">
    <source>
        <dbReference type="ARBA" id="ARBA00022898"/>
    </source>
</evidence>
<dbReference type="PANTHER" id="PTHR43277">
    <property type="entry name" value="ARGININE DECARBOXYLASE"/>
    <property type="match status" value="1"/>
</dbReference>
<dbReference type="InterPro" id="IPR000310">
    <property type="entry name" value="Orn/Lys/Arg_deCO2ase_major_dom"/>
</dbReference>
<evidence type="ECO:0000256" key="5">
    <source>
        <dbReference type="ARBA" id="ARBA00023239"/>
    </source>
</evidence>
<dbReference type="PANTHER" id="PTHR43277:SF3">
    <property type="entry name" value="DECARBOXYLASE, PUTATIVE-RELATED"/>
    <property type="match status" value="1"/>
</dbReference>
<keyword evidence="9" id="KW-1185">Reference proteome</keyword>
<evidence type="ECO:0000313" key="9">
    <source>
        <dbReference type="Proteomes" id="UP000043699"/>
    </source>
</evidence>
<dbReference type="SUPFAM" id="SSF55904">
    <property type="entry name" value="Ornithine decarboxylase C-terminal domain"/>
    <property type="match status" value="1"/>
</dbReference>
<evidence type="ECO:0000259" key="7">
    <source>
        <dbReference type="Pfam" id="PF03711"/>
    </source>
</evidence>
<dbReference type="RefSeq" id="WP_199876562.1">
    <property type="nucleotide sequence ID" value="NZ_CCXS01000001.1"/>
</dbReference>
<dbReference type="GO" id="GO:0016831">
    <property type="term" value="F:carboxy-lyase activity"/>
    <property type="evidence" value="ECO:0007669"/>
    <property type="project" value="UniProtKB-KW"/>
</dbReference>
<dbReference type="AlphaFoldDB" id="A0A098EH69"/>
<keyword evidence="3" id="KW-0210">Decarboxylase</keyword>
<organism evidence="8 9">
    <name type="scientific">Planococcus massiliensis</name>
    <dbReference type="NCBI Taxonomy" id="1499687"/>
    <lineage>
        <taxon>Bacteria</taxon>
        <taxon>Bacillati</taxon>
        <taxon>Bacillota</taxon>
        <taxon>Bacilli</taxon>
        <taxon>Bacillales</taxon>
        <taxon>Caryophanaceae</taxon>
        <taxon>Planococcus</taxon>
    </lineage>
</organism>
<evidence type="ECO:0000256" key="3">
    <source>
        <dbReference type="ARBA" id="ARBA00022793"/>
    </source>
</evidence>
<dbReference type="STRING" id="1499687.BN1080_00048"/>
<comment type="similarity">
    <text evidence="2">Belongs to the Orn/Lys/Arg decarboxylase class-I family.</text>
</comment>
<dbReference type="InterPro" id="IPR008286">
    <property type="entry name" value="Prn/Lys/Arg_de-COase_C"/>
</dbReference>
<sequence length="475" mass="53052">MTQRKPLVEALTEFQRKRPISFHVPGHKNGLLSELPADFKQVLPYDMTELTGLDDLHYPEEVIKEAQQLLAETYGAEHSFFLVNGSTVGNLAMIYAVCSEGDQVIVQRNSHKSIFHALELTKARPVFISPEWDGTSLTAGGVRLTDVEAAIREYPKAKAVILTYPNYYGMASAEMEGIIELCHEKGMPVLVDEAHGAHFQLGPPYPLSSLAMGADAVVHSAHKTLPAMTMGSFLHVQGPLLSAEKIRKYLRMLQSSSPSYVIMASLDDARAYLQNYSQPDKKNFAEKRNQFIESLKGLPNLEVYEADDPLKLMLRVPHHSGYQLKELFEQEGIHAELADPYQVLLILPLLKWGQDFSFAEVRSRIKKALEKLKEVPHNAANVTVQPQEALSTLEATFAELETEGEWISYTKAQGRISAAMIVPYPPGIPLVLAGERWSTDKLKSLLDYLAAGAQIQGEHRLSEKLIRVLPEKSRR</sequence>
<reference evidence="8 9" key="1">
    <citation type="submission" date="2014-09" db="EMBL/GenBank/DDBJ databases">
        <authorList>
            <person name="Urmite Genomes Urmite Genomes"/>
        </authorList>
    </citation>
    <scope>NUCLEOTIDE SEQUENCE [LARGE SCALE GENOMIC DNA]</scope>
    <source>
        <strain evidence="8 9">ES2</strain>
    </source>
</reference>
<dbReference type="CDD" id="cd00615">
    <property type="entry name" value="Orn_deC_like"/>
    <property type="match status" value="1"/>
</dbReference>
<evidence type="ECO:0000259" key="6">
    <source>
        <dbReference type="Pfam" id="PF01276"/>
    </source>
</evidence>
<gene>
    <name evidence="8" type="primary">speA_1</name>
    <name evidence="8" type="ORF">BN1080_00048</name>
</gene>
<keyword evidence="4" id="KW-0663">Pyridoxal phosphate</keyword>
<dbReference type="Gene3D" id="3.90.100.10">
    <property type="entry name" value="Orn/Lys/Arg decarboxylase, C-terminal domain"/>
    <property type="match status" value="1"/>
</dbReference>
<dbReference type="EMBL" id="CCXS01000001">
    <property type="protein sequence ID" value="CEG21157.1"/>
    <property type="molecule type" value="Genomic_DNA"/>
</dbReference>